<name>A0A6G0QDX5_9STRA</name>
<accession>A0A6G0QDX5</accession>
<dbReference type="EMBL" id="QXFY01003713">
    <property type="protein sequence ID" value="KAE9282702.1"/>
    <property type="molecule type" value="Genomic_DNA"/>
</dbReference>
<organism evidence="1 2">
    <name type="scientific">Phytophthora fragariae</name>
    <dbReference type="NCBI Taxonomy" id="53985"/>
    <lineage>
        <taxon>Eukaryota</taxon>
        <taxon>Sar</taxon>
        <taxon>Stramenopiles</taxon>
        <taxon>Oomycota</taxon>
        <taxon>Peronosporomycetes</taxon>
        <taxon>Peronosporales</taxon>
        <taxon>Peronosporaceae</taxon>
        <taxon>Phytophthora</taxon>
    </lineage>
</organism>
<gene>
    <name evidence="1" type="ORF">PF008_g27587</name>
</gene>
<protein>
    <submittedName>
        <fullName evidence="1">Uncharacterized protein</fullName>
    </submittedName>
</protein>
<comment type="caution">
    <text evidence="1">The sequence shown here is derived from an EMBL/GenBank/DDBJ whole genome shotgun (WGS) entry which is preliminary data.</text>
</comment>
<dbReference type="Proteomes" id="UP000486351">
    <property type="component" value="Unassembled WGS sequence"/>
</dbReference>
<proteinExistence type="predicted"/>
<evidence type="ECO:0000313" key="2">
    <source>
        <dbReference type="Proteomes" id="UP000486351"/>
    </source>
</evidence>
<dbReference type="AlphaFoldDB" id="A0A6G0QDX5"/>
<sequence>MNNSKMHLRWLTTTCRTGSPKEARWALTIKPSTPVVAVAEHDELDAVVALVAAVGPIKEEAVVQAKLARR</sequence>
<reference evidence="1 2" key="1">
    <citation type="submission" date="2018-09" db="EMBL/GenBank/DDBJ databases">
        <title>Genomic investigation of the strawberry pathogen Phytophthora fragariae indicates pathogenicity is determined by transcriptional variation in three key races.</title>
        <authorList>
            <person name="Adams T.M."/>
            <person name="Armitage A.D."/>
            <person name="Sobczyk M.K."/>
            <person name="Bates H.J."/>
            <person name="Dunwell J.M."/>
            <person name="Nellist C.F."/>
            <person name="Harrison R.J."/>
        </authorList>
    </citation>
    <scope>NUCLEOTIDE SEQUENCE [LARGE SCALE GENOMIC DNA]</scope>
    <source>
        <strain evidence="1 2">NOV-77</strain>
    </source>
</reference>
<evidence type="ECO:0000313" key="1">
    <source>
        <dbReference type="EMBL" id="KAE9282702.1"/>
    </source>
</evidence>